<dbReference type="EMBL" id="JAEVHI010000005">
    <property type="protein sequence ID" value="KAG5291321.1"/>
    <property type="molecule type" value="Genomic_DNA"/>
</dbReference>
<proteinExistence type="predicted"/>
<comment type="caution">
    <text evidence="1">The sequence shown here is derived from an EMBL/GenBank/DDBJ whole genome shotgun (WGS) entry which is preliminary data.</text>
</comment>
<name>A0A8H7YHG3_AJECA</name>
<dbReference type="AlphaFoldDB" id="A0A8H7YHG3"/>
<organism evidence="1 2">
    <name type="scientific">Ajellomyces capsulatus</name>
    <name type="common">Darling's disease fungus</name>
    <name type="synonym">Histoplasma capsulatum</name>
    <dbReference type="NCBI Taxonomy" id="5037"/>
    <lineage>
        <taxon>Eukaryota</taxon>
        <taxon>Fungi</taxon>
        <taxon>Dikarya</taxon>
        <taxon>Ascomycota</taxon>
        <taxon>Pezizomycotina</taxon>
        <taxon>Eurotiomycetes</taxon>
        <taxon>Eurotiomycetidae</taxon>
        <taxon>Onygenales</taxon>
        <taxon>Ajellomycetaceae</taxon>
        <taxon>Histoplasma</taxon>
    </lineage>
</organism>
<accession>A0A8H7YHG3</accession>
<evidence type="ECO:0000313" key="2">
    <source>
        <dbReference type="Proteomes" id="UP000670092"/>
    </source>
</evidence>
<dbReference type="VEuPathDB" id="FungiDB:I7I52_08614"/>
<gene>
    <name evidence="1" type="ORF">I7I52_08614</name>
</gene>
<protein>
    <submittedName>
        <fullName evidence="1">Uncharacterized protein</fullName>
    </submittedName>
</protein>
<reference evidence="1 2" key="1">
    <citation type="submission" date="2021-01" db="EMBL/GenBank/DDBJ databases">
        <title>Chromosome-level genome assembly of a human fungal pathogen reveals clustering of transcriptionally co-regulated genes.</title>
        <authorList>
            <person name="Voorhies M."/>
            <person name="Cohen S."/>
            <person name="Shea T.P."/>
            <person name="Petrus S."/>
            <person name="Munoz J.F."/>
            <person name="Poplawski S."/>
            <person name="Goldman W.E."/>
            <person name="Michael T."/>
            <person name="Cuomo C.A."/>
            <person name="Sil A."/>
            <person name="Beyhan S."/>
        </authorList>
    </citation>
    <scope>NUCLEOTIDE SEQUENCE [LARGE SCALE GENOMIC DNA]</scope>
    <source>
        <strain evidence="1 2">G184AR</strain>
    </source>
</reference>
<dbReference type="Proteomes" id="UP000670092">
    <property type="component" value="Unassembled WGS sequence"/>
</dbReference>
<evidence type="ECO:0000313" key="1">
    <source>
        <dbReference type="EMBL" id="KAG5291321.1"/>
    </source>
</evidence>
<sequence>MAHGICFHVEVIVSSNIPSAFEASRCKDHCPASVLGEVKPALVPQFADAPPAIVTNNNTEYNNNDNDNDNDVIPLTRRGWIWIKNVELCVWFHSARPIEV</sequence>